<accession>A0ABU6JJ93</accession>
<comment type="caution">
    <text evidence="1">The sequence shown here is derived from an EMBL/GenBank/DDBJ whole genome shotgun (WGS) entry which is preliminary data.</text>
</comment>
<reference evidence="1 2" key="1">
    <citation type="submission" date="2023-10" db="EMBL/GenBank/DDBJ databases">
        <title>Noviherbaspirillum sp. CPCC 100848 genome assembly.</title>
        <authorList>
            <person name="Li X.Y."/>
            <person name="Fang X.M."/>
        </authorList>
    </citation>
    <scope>NUCLEOTIDE SEQUENCE [LARGE SCALE GENOMIC DNA]</scope>
    <source>
        <strain evidence="1 2">CPCC 100848</strain>
    </source>
</reference>
<dbReference type="RefSeq" id="WP_326510346.1">
    <property type="nucleotide sequence ID" value="NZ_JAWIIV010000073.1"/>
</dbReference>
<protein>
    <submittedName>
        <fullName evidence="1">Uncharacterized protein</fullName>
    </submittedName>
</protein>
<organism evidence="1 2">
    <name type="scientific">Noviherbaspirillum album</name>
    <dbReference type="NCBI Taxonomy" id="3080276"/>
    <lineage>
        <taxon>Bacteria</taxon>
        <taxon>Pseudomonadati</taxon>
        <taxon>Pseudomonadota</taxon>
        <taxon>Betaproteobacteria</taxon>
        <taxon>Burkholderiales</taxon>
        <taxon>Oxalobacteraceae</taxon>
        <taxon>Noviherbaspirillum</taxon>
    </lineage>
</organism>
<dbReference type="EMBL" id="JAWIIV010000073">
    <property type="protein sequence ID" value="MEC4723744.1"/>
    <property type="molecule type" value="Genomic_DNA"/>
</dbReference>
<evidence type="ECO:0000313" key="1">
    <source>
        <dbReference type="EMBL" id="MEC4723744.1"/>
    </source>
</evidence>
<name>A0ABU6JJ93_9BURK</name>
<proteinExistence type="predicted"/>
<gene>
    <name evidence="1" type="ORF">RY831_31980</name>
</gene>
<keyword evidence="2" id="KW-1185">Reference proteome</keyword>
<sequence>MEVIVDKYRLLNRMLEEQEDAPETDLYCISALLAKHIESVSGRLSDAEIQKFVEVGAAICRYANREFGTNVPVEDLFPPSEIWRNVR</sequence>
<evidence type="ECO:0000313" key="2">
    <source>
        <dbReference type="Proteomes" id="UP001352263"/>
    </source>
</evidence>
<dbReference type="Proteomes" id="UP001352263">
    <property type="component" value="Unassembled WGS sequence"/>
</dbReference>